<accession>A0ABV6SFC6</accession>
<evidence type="ECO:0000313" key="3">
    <source>
        <dbReference type="EMBL" id="MFC0708223.1"/>
    </source>
</evidence>
<name>A0ABV6SFC6_AZOPA</name>
<organism evidence="3 4">
    <name type="scientific">Azorhizophilus paspali</name>
    <name type="common">Azotobacter paspali</name>
    <dbReference type="NCBI Taxonomy" id="69963"/>
    <lineage>
        <taxon>Bacteria</taxon>
        <taxon>Pseudomonadati</taxon>
        <taxon>Pseudomonadota</taxon>
        <taxon>Gammaproteobacteria</taxon>
        <taxon>Pseudomonadales</taxon>
        <taxon>Pseudomonadaceae</taxon>
        <taxon>Azorhizophilus</taxon>
    </lineage>
</organism>
<protein>
    <submittedName>
        <fullName evidence="3">Site-specific integrase</fullName>
    </submittedName>
</protein>
<evidence type="ECO:0000259" key="2">
    <source>
        <dbReference type="Pfam" id="PF00589"/>
    </source>
</evidence>
<dbReference type="Pfam" id="PF00589">
    <property type="entry name" value="Phage_integrase"/>
    <property type="match status" value="1"/>
</dbReference>
<dbReference type="InterPro" id="IPR011010">
    <property type="entry name" value="DNA_brk_join_enz"/>
</dbReference>
<dbReference type="InterPro" id="IPR013762">
    <property type="entry name" value="Integrase-like_cat_sf"/>
</dbReference>
<reference evidence="3 4" key="1">
    <citation type="submission" date="2024-09" db="EMBL/GenBank/DDBJ databases">
        <authorList>
            <person name="Sun Q."/>
            <person name="Mori K."/>
        </authorList>
    </citation>
    <scope>NUCLEOTIDE SEQUENCE [LARGE SCALE GENOMIC DNA]</scope>
    <source>
        <strain evidence="3 4">NCAIM B.01794</strain>
    </source>
</reference>
<dbReference type="CDD" id="cd00397">
    <property type="entry name" value="DNA_BRE_C"/>
    <property type="match status" value="1"/>
</dbReference>
<evidence type="ECO:0000313" key="4">
    <source>
        <dbReference type="Proteomes" id="UP001589891"/>
    </source>
</evidence>
<dbReference type="SUPFAM" id="SSF56349">
    <property type="entry name" value="DNA breaking-rejoining enzymes"/>
    <property type="match status" value="1"/>
</dbReference>
<gene>
    <name evidence="3" type="ORF">ACFFGX_00890</name>
</gene>
<sequence>MFGIGAQEQLFNVNRFSIHYRKVLMDLDQVEAFYLQKITAAVGTWLTPHRFRHTLATDLMRQPERNVKVTQDLLNHTNISTTLGYVETDHEVIRVAMAEREARSRVRRMVARVDAGSVRAALNQTRNALIDMPLTERVFNAPEELPVTPNEARQDKPCVAPTQDRSEASGIGQQLWHPADIPLSTGDVPLESTALQIPGMRELLTELLTRLSQTMASIQLPPLTAGLMGHTHQQAISTLQTATRASGFRPGQGLRSD</sequence>
<dbReference type="RefSeq" id="WP_376941982.1">
    <property type="nucleotide sequence ID" value="NZ_CP171449.1"/>
</dbReference>
<feature type="domain" description="Tyr recombinase" evidence="2">
    <location>
        <begin position="38"/>
        <end position="89"/>
    </location>
</feature>
<dbReference type="InterPro" id="IPR002104">
    <property type="entry name" value="Integrase_catalytic"/>
</dbReference>
<keyword evidence="1" id="KW-0233">DNA recombination</keyword>
<keyword evidence="4" id="KW-1185">Reference proteome</keyword>
<proteinExistence type="predicted"/>
<comment type="caution">
    <text evidence="3">The sequence shown here is derived from an EMBL/GenBank/DDBJ whole genome shotgun (WGS) entry which is preliminary data.</text>
</comment>
<dbReference type="EMBL" id="JBHLSS010000003">
    <property type="protein sequence ID" value="MFC0708223.1"/>
    <property type="molecule type" value="Genomic_DNA"/>
</dbReference>
<dbReference type="Proteomes" id="UP001589891">
    <property type="component" value="Unassembled WGS sequence"/>
</dbReference>
<evidence type="ECO:0000256" key="1">
    <source>
        <dbReference type="ARBA" id="ARBA00023172"/>
    </source>
</evidence>
<dbReference type="Gene3D" id="1.10.443.10">
    <property type="entry name" value="Intergrase catalytic core"/>
    <property type="match status" value="1"/>
</dbReference>